<accession>A0ABR1J1J6</accession>
<keyword evidence="13" id="KW-0325">Glycoprotein</keyword>
<dbReference type="InterPro" id="IPR036396">
    <property type="entry name" value="Cyt_P450_sf"/>
</dbReference>
<comment type="cofactor">
    <cofactor evidence="1">
        <name>heme</name>
        <dbReference type="ChEBI" id="CHEBI:30413"/>
    </cofactor>
</comment>
<comment type="pathway">
    <text evidence="3">Secondary metabolite biosynthesis.</text>
</comment>
<evidence type="ECO:0000256" key="13">
    <source>
        <dbReference type="ARBA" id="ARBA00023180"/>
    </source>
</evidence>
<evidence type="ECO:0000256" key="1">
    <source>
        <dbReference type="ARBA" id="ARBA00001971"/>
    </source>
</evidence>
<dbReference type="Gene3D" id="1.10.630.10">
    <property type="entry name" value="Cytochrome P450"/>
    <property type="match status" value="1"/>
</dbReference>
<sequence length="193" mass="22229">MVLHPQVLRKAQEEMDRVVGVDKLPTLEDRKNLPFFECVLKEVLRWNPPVPLGLPHRLMQDDVYCGYYIPKGTTVLANIYGMLKGCSEPDLFRPERYLEEPRDCIDPHEVVFGFGRRRCPGRYFADTGIWLVAANLVACTNITKAKDERGREIIPEVEFETGFVRHPKSFPCDFTPRSHEIQTTIEKCCDSNS</sequence>
<protein>
    <recommendedName>
        <fullName evidence="18">Cytochrome P450</fullName>
    </recommendedName>
</protein>
<dbReference type="PANTHER" id="PTHR46300:SF2">
    <property type="entry name" value="CYTOCHROME P450 MONOOXYGENASE ALNH-RELATED"/>
    <property type="match status" value="1"/>
</dbReference>
<evidence type="ECO:0000256" key="6">
    <source>
        <dbReference type="ARBA" id="ARBA00022692"/>
    </source>
</evidence>
<dbReference type="Pfam" id="PF00067">
    <property type="entry name" value="p450"/>
    <property type="match status" value="1"/>
</dbReference>
<dbReference type="InterPro" id="IPR002401">
    <property type="entry name" value="Cyt_P450_E_grp-I"/>
</dbReference>
<dbReference type="PANTHER" id="PTHR46300">
    <property type="entry name" value="P450, PUTATIVE (EUROFUNG)-RELATED-RELATED"/>
    <property type="match status" value="1"/>
</dbReference>
<keyword evidence="8" id="KW-1133">Transmembrane helix</keyword>
<dbReference type="SUPFAM" id="SSF48264">
    <property type="entry name" value="Cytochrome P450"/>
    <property type="match status" value="1"/>
</dbReference>
<evidence type="ECO:0000256" key="3">
    <source>
        <dbReference type="ARBA" id="ARBA00005179"/>
    </source>
</evidence>
<comment type="similarity">
    <text evidence="4 14">Belongs to the cytochrome P450 family.</text>
</comment>
<keyword evidence="9 14" id="KW-0560">Oxidoreductase</keyword>
<dbReference type="InterPro" id="IPR001128">
    <property type="entry name" value="Cyt_P450"/>
</dbReference>
<evidence type="ECO:0000256" key="7">
    <source>
        <dbReference type="ARBA" id="ARBA00022723"/>
    </source>
</evidence>
<evidence type="ECO:0000313" key="17">
    <source>
        <dbReference type="Proteomes" id="UP001498398"/>
    </source>
</evidence>
<organism evidence="15 17">
    <name type="scientific">Marasmiellus scandens</name>
    <dbReference type="NCBI Taxonomy" id="2682957"/>
    <lineage>
        <taxon>Eukaryota</taxon>
        <taxon>Fungi</taxon>
        <taxon>Dikarya</taxon>
        <taxon>Basidiomycota</taxon>
        <taxon>Agaricomycotina</taxon>
        <taxon>Agaricomycetes</taxon>
        <taxon>Agaricomycetidae</taxon>
        <taxon>Agaricales</taxon>
        <taxon>Marasmiineae</taxon>
        <taxon>Omphalotaceae</taxon>
        <taxon>Marasmiellus</taxon>
    </lineage>
</organism>
<keyword evidence="11 14" id="KW-0503">Monooxygenase</keyword>
<gene>
    <name evidence="16" type="ORF">VKT23_009588</name>
    <name evidence="15" type="ORF">VKT23_015025</name>
</gene>
<keyword evidence="12" id="KW-0472">Membrane</keyword>
<dbReference type="PRINTS" id="PR00463">
    <property type="entry name" value="EP450I"/>
</dbReference>
<evidence type="ECO:0000313" key="15">
    <source>
        <dbReference type="EMBL" id="KAK7445157.1"/>
    </source>
</evidence>
<evidence type="ECO:0000256" key="4">
    <source>
        <dbReference type="ARBA" id="ARBA00010617"/>
    </source>
</evidence>
<keyword evidence="7 14" id="KW-0479">Metal-binding</keyword>
<dbReference type="EMBL" id="JBANRG010000048">
    <property type="protein sequence ID" value="KAK7445157.1"/>
    <property type="molecule type" value="Genomic_DNA"/>
</dbReference>
<keyword evidence="17" id="KW-1185">Reference proteome</keyword>
<name>A0ABR1J1J6_9AGAR</name>
<proteinExistence type="inferred from homology"/>
<dbReference type="PROSITE" id="PS00086">
    <property type="entry name" value="CYTOCHROME_P450"/>
    <property type="match status" value="1"/>
</dbReference>
<comment type="subcellular location">
    <subcellularLocation>
        <location evidence="2">Membrane</location>
        <topology evidence="2">Single-pass membrane protein</topology>
    </subcellularLocation>
</comment>
<dbReference type="PRINTS" id="PR00385">
    <property type="entry name" value="P450"/>
</dbReference>
<keyword evidence="10 14" id="KW-0408">Iron</keyword>
<reference evidence="15 17" key="1">
    <citation type="submission" date="2024-01" db="EMBL/GenBank/DDBJ databases">
        <title>A draft genome for the cacao thread blight pathogen Marasmiellus scandens.</title>
        <authorList>
            <person name="Baruah I.K."/>
            <person name="Leung J."/>
            <person name="Bukari Y."/>
            <person name="Amoako-Attah I."/>
            <person name="Meinhardt L.W."/>
            <person name="Bailey B.A."/>
            <person name="Cohen S.P."/>
        </authorList>
    </citation>
    <scope>NUCLEOTIDE SEQUENCE [LARGE SCALE GENOMIC DNA]</scope>
    <source>
        <strain evidence="15 17">GH-19</strain>
    </source>
</reference>
<dbReference type="InterPro" id="IPR050364">
    <property type="entry name" value="Cytochrome_P450_fung"/>
</dbReference>
<dbReference type="InterPro" id="IPR017972">
    <property type="entry name" value="Cyt_P450_CS"/>
</dbReference>
<evidence type="ECO:0008006" key="18">
    <source>
        <dbReference type="Google" id="ProtNLM"/>
    </source>
</evidence>
<evidence type="ECO:0000313" key="16">
    <source>
        <dbReference type="EMBL" id="KAK7459608.1"/>
    </source>
</evidence>
<evidence type="ECO:0000256" key="8">
    <source>
        <dbReference type="ARBA" id="ARBA00022989"/>
    </source>
</evidence>
<keyword evidence="5 14" id="KW-0349">Heme</keyword>
<comment type="caution">
    <text evidence="15">The sequence shown here is derived from an EMBL/GenBank/DDBJ whole genome shotgun (WGS) entry which is preliminary data.</text>
</comment>
<evidence type="ECO:0000256" key="10">
    <source>
        <dbReference type="ARBA" id="ARBA00023004"/>
    </source>
</evidence>
<dbReference type="EMBL" id="JBANRG010000016">
    <property type="protein sequence ID" value="KAK7459608.1"/>
    <property type="molecule type" value="Genomic_DNA"/>
</dbReference>
<dbReference type="Proteomes" id="UP001498398">
    <property type="component" value="Unassembled WGS sequence"/>
</dbReference>
<evidence type="ECO:0000256" key="12">
    <source>
        <dbReference type="ARBA" id="ARBA00023136"/>
    </source>
</evidence>
<evidence type="ECO:0000256" key="2">
    <source>
        <dbReference type="ARBA" id="ARBA00004167"/>
    </source>
</evidence>
<keyword evidence="6" id="KW-0812">Transmembrane</keyword>
<evidence type="ECO:0000256" key="14">
    <source>
        <dbReference type="RuleBase" id="RU000461"/>
    </source>
</evidence>
<evidence type="ECO:0000256" key="5">
    <source>
        <dbReference type="ARBA" id="ARBA00022617"/>
    </source>
</evidence>
<evidence type="ECO:0000256" key="9">
    <source>
        <dbReference type="ARBA" id="ARBA00023002"/>
    </source>
</evidence>
<evidence type="ECO:0000256" key="11">
    <source>
        <dbReference type="ARBA" id="ARBA00023033"/>
    </source>
</evidence>